<reference evidence="2 3" key="1">
    <citation type="submission" date="2019-03" db="EMBL/GenBank/DDBJ databases">
        <title>First draft genome of Liparis tanakae, snailfish: a comprehensive survey of snailfish specific genes.</title>
        <authorList>
            <person name="Kim W."/>
            <person name="Song I."/>
            <person name="Jeong J.-H."/>
            <person name="Kim D."/>
            <person name="Kim S."/>
            <person name="Ryu S."/>
            <person name="Song J.Y."/>
            <person name="Lee S.K."/>
        </authorList>
    </citation>
    <scope>NUCLEOTIDE SEQUENCE [LARGE SCALE GENOMIC DNA]</scope>
    <source>
        <tissue evidence="2">Muscle</tissue>
    </source>
</reference>
<dbReference type="AlphaFoldDB" id="A0A4Z2GYC1"/>
<feature type="compositionally biased region" description="Basic and acidic residues" evidence="1">
    <location>
        <begin position="185"/>
        <end position="194"/>
    </location>
</feature>
<keyword evidence="3" id="KW-1185">Reference proteome</keyword>
<proteinExistence type="predicted"/>
<protein>
    <submittedName>
        <fullName evidence="2">Uncharacterized protein</fullName>
    </submittedName>
</protein>
<evidence type="ECO:0000313" key="3">
    <source>
        <dbReference type="Proteomes" id="UP000314294"/>
    </source>
</evidence>
<gene>
    <name evidence="2" type="ORF">EYF80_031228</name>
</gene>
<accession>A0A4Z2GYC1</accession>
<dbReference type="Proteomes" id="UP000314294">
    <property type="component" value="Unassembled WGS sequence"/>
</dbReference>
<comment type="caution">
    <text evidence="2">The sequence shown here is derived from an EMBL/GenBank/DDBJ whole genome shotgun (WGS) entry which is preliminary data.</text>
</comment>
<feature type="region of interest" description="Disordered" evidence="1">
    <location>
        <begin position="245"/>
        <end position="271"/>
    </location>
</feature>
<dbReference type="EMBL" id="SRLO01000375">
    <property type="protein sequence ID" value="TNN58608.1"/>
    <property type="molecule type" value="Genomic_DNA"/>
</dbReference>
<feature type="region of interest" description="Disordered" evidence="1">
    <location>
        <begin position="181"/>
        <end position="221"/>
    </location>
</feature>
<evidence type="ECO:0000313" key="2">
    <source>
        <dbReference type="EMBL" id="TNN58608.1"/>
    </source>
</evidence>
<dbReference type="OrthoDB" id="10674194at2759"/>
<name>A0A4Z2GYC1_9TELE</name>
<evidence type="ECO:0000256" key="1">
    <source>
        <dbReference type="SAM" id="MobiDB-lite"/>
    </source>
</evidence>
<sequence>MCATMEGPYQSPAFFPELLPRSTSWWIPKAVVGWSANHDTTLLCVASMGRSRREPRLSFRALTLGPSLASGPPSAPAAGRLTSRSMSSLTAWGLTDHVQSVSFFVGVFPSPAAQKVLLIREKALPPRRPDEGSAFPAAPPRFSSPGLEAPLALAPSCDPAFMGPSTVLATLVSCVTKLALSPGDGGRHRPEQGGDLKPPISPPMGGEGEEEEEGDGGAGPFSPSISSRLCRLCSQWNESLRLCLRSDTPPVRGDGDADEEDDDGSIGAPSFSADCTRCSNGDRGGSALLGRGRATGGEECSLAGNVCVVLELPTVWPERGGGEEVVGEGVWARGESGMLPADLQRAERYCRWSLGDRPWRELGLMWWEAAGELGVLEAGELLWEEVPGERRRNNSLLCVGERAERLWVGEPGRLSPDDRERFKEERLLLVCSRLDCLVIFLKRELLFFLKGEPHEEENKGTRSTGDDESL</sequence>
<organism evidence="2 3">
    <name type="scientific">Liparis tanakae</name>
    <name type="common">Tanaka's snailfish</name>
    <dbReference type="NCBI Taxonomy" id="230148"/>
    <lineage>
        <taxon>Eukaryota</taxon>
        <taxon>Metazoa</taxon>
        <taxon>Chordata</taxon>
        <taxon>Craniata</taxon>
        <taxon>Vertebrata</taxon>
        <taxon>Euteleostomi</taxon>
        <taxon>Actinopterygii</taxon>
        <taxon>Neopterygii</taxon>
        <taxon>Teleostei</taxon>
        <taxon>Neoteleostei</taxon>
        <taxon>Acanthomorphata</taxon>
        <taxon>Eupercaria</taxon>
        <taxon>Perciformes</taxon>
        <taxon>Cottioidei</taxon>
        <taxon>Cottales</taxon>
        <taxon>Liparidae</taxon>
        <taxon>Liparis</taxon>
    </lineage>
</organism>